<dbReference type="OrthoDB" id="2224262at2759"/>
<feature type="transmembrane region" description="Helical" evidence="1">
    <location>
        <begin position="298"/>
        <end position="322"/>
    </location>
</feature>
<evidence type="ECO:0000256" key="1">
    <source>
        <dbReference type="SAM" id="Phobius"/>
    </source>
</evidence>
<feature type="transmembrane region" description="Helical" evidence="1">
    <location>
        <begin position="62"/>
        <end position="83"/>
    </location>
</feature>
<protein>
    <submittedName>
        <fullName evidence="2">Low affinity iron permease-domain-containing protein</fullName>
    </submittedName>
</protein>
<comment type="caution">
    <text evidence="2">The sequence shown here is derived from an EMBL/GenBank/DDBJ whole genome shotgun (WGS) entry which is preliminary data.</text>
</comment>
<dbReference type="GO" id="GO:0055085">
    <property type="term" value="P:transmembrane transport"/>
    <property type="evidence" value="ECO:0007669"/>
    <property type="project" value="InterPro"/>
</dbReference>
<accession>A0A9W9VZ45</accession>
<dbReference type="EMBL" id="JAPZBU010000008">
    <property type="protein sequence ID" value="KAJ5392009.1"/>
    <property type="molecule type" value="Genomic_DNA"/>
</dbReference>
<feature type="transmembrane region" description="Helical" evidence="1">
    <location>
        <begin position="193"/>
        <end position="213"/>
    </location>
</feature>
<dbReference type="Proteomes" id="UP001147747">
    <property type="component" value="Unassembled WGS sequence"/>
</dbReference>
<dbReference type="InterPro" id="IPR007251">
    <property type="entry name" value="Iron_permease_Fet4"/>
</dbReference>
<reference evidence="2" key="1">
    <citation type="submission" date="2022-12" db="EMBL/GenBank/DDBJ databases">
        <authorList>
            <person name="Petersen C."/>
        </authorList>
    </citation>
    <scope>NUCLEOTIDE SEQUENCE</scope>
    <source>
        <strain evidence="2">IBT 29677</strain>
    </source>
</reference>
<keyword evidence="3" id="KW-1185">Reference proteome</keyword>
<feature type="transmembrane region" description="Helical" evidence="1">
    <location>
        <begin position="411"/>
        <end position="431"/>
    </location>
</feature>
<dbReference type="AlphaFoldDB" id="A0A9W9VZ45"/>
<gene>
    <name evidence="2" type="ORF">N7509_007499</name>
</gene>
<keyword evidence="1" id="KW-0472">Membrane</keyword>
<reference evidence="2" key="2">
    <citation type="journal article" date="2023" name="IMA Fungus">
        <title>Comparative genomic study of the Penicillium genus elucidates a diverse pangenome and 15 lateral gene transfer events.</title>
        <authorList>
            <person name="Petersen C."/>
            <person name="Sorensen T."/>
            <person name="Nielsen M.R."/>
            <person name="Sondergaard T.E."/>
            <person name="Sorensen J.L."/>
            <person name="Fitzpatrick D.A."/>
            <person name="Frisvad J.C."/>
            <person name="Nielsen K.L."/>
        </authorList>
    </citation>
    <scope>NUCLEOTIDE SEQUENCE</scope>
    <source>
        <strain evidence="2">IBT 29677</strain>
    </source>
</reference>
<organism evidence="2 3">
    <name type="scientific">Penicillium cosmopolitanum</name>
    <dbReference type="NCBI Taxonomy" id="1131564"/>
    <lineage>
        <taxon>Eukaryota</taxon>
        <taxon>Fungi</taxon>
        <taxon>Dikarya</taxon>
        <taxon>Ascomycota</taxon>
        <taxon>Pezizomycotina</taxon>
        <taxon>Eurotiomycetes</taxon>
        <taxon>Eurotiomycetidae</taxon>
        <taxon>Eurotiales</taxon>
        <taxon>Aspergillaceae</taxon>
        <taxon>Penicillium</taxon>
    </lineage>
</organism>
<keyword evidence="1" id="KW-1133">Transmembrane helix</keyword>
<feature type="transmembrane region" description="Helical" evidence="1">
    <location>
        <begin position="225"/>
        <end position="245"/>
    </location>
</feature>
<evidence type="ECO:0000313" key="2">
    <source>
        <dbReference type="EMBL" id="KAJ5392009.1"/>
    </source>
</evidence>
<dbReference type="RefSeq" id="XP_056487687.1">
    <property type="nucleotide sequence ID" value="XM_056632136.1"/>
</dbReference>
<feature type="transmembrane region" description="Helical" evidence="1">
    <location>
        <begin position="334"/>
        <end position="353"/>
    </location>
</feature>
<name>A0A9W9VZ45_9EURO</name>
<sequence>MKFFLSPVFRCAIEGTAETQHCASEVKPKSGSDHVITTIDETDDAGYKAKSSPRLLDRWLDAAVRFAGSAPVFLFIVAGLLTWALLGIRFGQSDVWVAAISDVQAIMCYIFDSLLMRQLLREYSEQQEAMVQIQSRCTSHRRMLEAIKEKLGPEGIARAAELCKDDPPLPPLDQGLDRAAGPFARLVIWSAKAFGHVTTVGLYWVGIFVWLGFGPHCGWSSRWQLYINDATSALMILVFAFLACLRECFADQTNICLDSIFKLDAKLERELRRVSRDELPNLTVTIAPPKESYLQMVIFYYADIIGTLVGIIILVLVVIAWVVVGPVFHFNNTWWLLIGTYAGLVGLFDSFVLRNIQSKVNEYVTEQVVCLEKQDMMLYSGLSVPIPRVQLRPPSLSQRVSHYINTISSHLLMVVAGLVLTLGCIVASSAMKWSLTGQLISNVPPSIIETFFMLILITGHNYAEKKLSADLTDIYHRRQRLLAFVGHAEGVVECEEEVDSVKGVADSE</sequence>
<dbReference type="GeneID" id="81371116"/>
<keyword evidence="1" id="KW-0812">Transmembrane</keyword>
<evidence type="ECO:0000313" key="3">
    <source>
        <dbReference type="Proteomes" id="UP001147747"/>
    </source>
</evidence>
<proteinExistence type="predicted"/>
<feature type="transmembrane region" description="Helical" evidence="1">
    <location>
        <begin position="443"/>
        <end position="463"/>
    </location>
</feature>
<dbReference type="Pfam" id="PF04120">
    <property type="entry name" value="Iron_permease"/>
    <property type="match status" value="3"/>
</dbReference>